<dbReference type="Gene3D" id="3.40.250.10">
    <property type="entry name" value="Rhodanese-like domain"/>
    <property type="match status" value="1"/>
</dbReference>
<dbReference type="InterPro" id="IPR001763">
    <property type="entry name" value="Rhodanese-like_dom"/>
</dbReference>
<feature type="transmembrane region" description="Helical" evidence="1">
    <location>
        <begin position="148"/>
        <end position="169"/>
    </location>
</feature>
<keyword evidence="1" id="KW-1133">Transmembrane helix</keyword>
<organism evidence="3 4">
    <name type="scientific">Streptomyces cirratus</name>
    <dbReference type="NCBI Taxonomy" id="68187"/>
    <lineage>
        <taxon>Bacteria</taxon>
        <taxon>Bacillati</taxon>
        <taxon>Actinomycetota</taxon>
        <taxon>Actinomycetes</taxon>
        <taxon>Kitasatosporales</taxon>
        <taxon>Streptomycetaceae</taxon>
        <taxon>Streptomyces</taxon>
    </lineage>
</organism>
<dbReference type="PANTHER" id="PTHR45431:SF3">
    <property type="entry name" value="RHODANESE-LIKE DOMAIN-CONTAINING PROTEIN 15, CHLOROPLASTIC"/>
    <property type="match status" value="1"/>
</dbReference>
<dbReference type="Proteomes" id="UP000642673">
    <property type="component" value="Unassembled WGS sequence"/>
</dbReference>
<evidence type="ECO:0000259" key="2">
    <source>
        <dbReference type="PROSITE" id="PS50206"/>
    </source>
</evidence>
<feature type="domain" description="Rhodanese" evidence="2">
    <location>
        <begin position="15"/>
        <end position="105"/>
    </location>
</feature>
<feature type="transmembrane region" description="Helical" evidence="1">
    <location>
        <begin position="120"/>
        <end position="142"/>
    </location>
</feature>
<keyword evidence="1" id="KW-0812">Transmembrane</keyword>
<dbReference type="Pfam" id="PF00581">
    <property type="entry name" value="Rhodanese"/>
    <property type="match status" value="1"/>
</dbReference>
<keyword evidence="4" id="KW-1185">Reference proteome</keyword>
<dbReference type="InterPro" id="IPR036873">
    <property type="entry name" value="Rhodanese-like_dom_sf"/>
</dbReference>
<gene>
    <name evidence="3" type="ORF">GCM10010347_28890</name>
</gene>
<name>A0ABQ3EWS0_9ACTN</name>
<dbReference type="InterPro" id="IPR021309">
    <property type="entry name" value="YgaP-like_TM"/>
</dbReference>
<dbReference type="SMART" id="SM00450">
    <property type="entry name" value="RHOD"/>
    <property type="match status" value="1"/>
</dbReference>
<dbReference type="InterPro" id="IPR052367">
    <property type="entry name" value="Thiosulfate_ST/Rhodanese-like"/>
</dbReference>
<dbReference type="PANTHER" id="PTHR45431">
    <property type="entry name" value="RHODANESE-LIKE DOMAIN-CONTAINING PROTEIN 15, CHLOROPLASTIC"/>
    <property type="match status" value="1"/>
</dbReference>
<dbReference type="Pfam" id="PF11127">
    <property type="entry name" value="YgaP-like_TM"/>
    <property type="match status" value="1"/>
</dbReference>
<evidence type="ECO:0000256" key="1">
    <source>
        <dbReference type="SAM" id="Phobius"/>
    </source>
</evidence>
<evidence type="ECO:0000313" key="3">
    <source>
        <dbReference type="EMBL" id="GHB56966.1"/>
    </source>
</evidence>
<comment type="caution">
    <text evidence="3">The sequence shown here is derived from an EMBL/GenBank/DDBJ whole genome shotgun (WGS) entry which is preliminary data.</text>
</comment>
<dbReference type="CDD" id="cd00158">
    <property type="entry name" value="RHOD"/>
    <property type="match status" value="1"/>
</dbReference>
<dbReference type="RefSeq" id="WP_190184506.1">
    <property type="nucleotide sequence ID" value="NZ_BMVP01000004.1"/>
</dbReference>
<dbReference type="PROSITE" id="PS50206">
    <property type="entry name" value="RHODANESE_3"/>
    <property type="match status" value="1"/>
</dbReference>
<dbReference type="EMBL" id="BMVP01000004">
    <property type="protein sequence ID" value="GHB56966.1"/>
    <property type="molecule type" value="Genomic_DNA"/>
</dbReference>
<proteinExistence type="predicted"/>
<dbReference type="Gene3D" id="6.10.140.1340">
    <property type="match status" value="1"/>
</dbReference>
<keyword evidence="1" id="KW-0472">Membrane</keyword>
<dbReference type="SUPFAM" id="SSF52821">
    <property type="entry name" value="Rhodanese/Cell cycle control phosphatase"/>
    <property type="match status" value="1"/>
</dbReference>
<accession>A0ABQ3EWS0</accession>
<protein>
    <submittedName>
        <fullName evidence="3">Transporter</fullName>
    </submittedName>
</protein>
<reference evidence="4" key="1">
    <citation type="journal article" date="2019" name="Int. J. Syst. Evol. Microbiol.">
        <title>The Global Catalogue of Microorganisms (GCM) 10K type strain sequencing project: providing services to taxonomists for standard genome sequencing and annotation.</title>
        <authorList>
            <consortium name="The Broad Institute Genomics Platform"/>
            <consortium name="The Broad Institute Genome Sequencing Center for Infectious Disease"/>
            <person name="Wu L."/>
            <person name="Ma J."/>
        </authorList>
    </citation>
    <scope>NUCLEOTIDE SEQUENCE [LARGE SCALE GENOMIC DNA]</scope>
    <source>
        <strain evidence="4">JCM 4738</strain>
    </source>
</reference>
<sequence length="186" mass="19276">MTVPHAIAVAEAQPRLGELTVVDVRTPGEFATGHLPDALNVPLDRLAGSVPELRAAAERTPLLVVCASGARSDKAVTELAVHGIAASGLSGGTRAWAAAGHPLQRPAGRVRAVWAMERQVRFTAGGIVLLGLILGLLVHPAFELLSGAIAAGLVFSAVTDTCAMAVLLARLPLNRRGNRARDPQGR</sequence>
<evidence type="ECO:0000313" key="4">
    <source>
        <dbReference type="Proteomes" id="UP000642673"/>
    </source>
</evidence>